<keyword evidence="1" id="KW-0732">Signal</keyword>
<evidence type="ECO:0000256" key="1">
    <source>
        <dbReference type="SAM" id="SignalP"/>
    </source>
</evidence>
<organism evidence="2 3">
    <name type="scientific">Phyllobacterium sophorae</name>
    <dbReference type="NCBI Taxonomy" id="1520277"/>
    <lineage>
        <taxon>Bacteria</taxon>
        <taxon>Pseudomonadati</taxon>
        <taxon>Pseudomonadota</taxon>
        <taxon>Alphaproteobacteria</taxon>
        <taxon>Hyphomicrobiales</taxon>
        <taxon>Phyllobacteriaceae</taxon>
        <taxon>Phyllobacterium</taxon>
    </lineage>
</organism>
<sequence>MKTIILAALSLAGLPFMTPLHALDLNAPIDPARCQHALDRFERARHNFAAAKFALDRAIQLLGSARFASRVGMNIDLASRQTDVDAALSPYIESIGPAYGAIELLNANCNADAVKQMVRVPSSAKFKDKVDENISNLFGAGADKLADDQMTDIKRLFDSMKAERK</sequence>
<keyword evidence="3" id="KW-1185">Reference proteome</keyword>
<dbReference type="OrthoDB" id="8117083at2"/>
<proteinExistence type="predicted"/>
<comment type="caution">
    <text evidence="2">The sequence shown here is derived from an EMBL/GenBank/DDBJ whole genome shotgun (WGS) entry which is preliminary data.</text>
</comment>
<dbReference type="RefSeq" id="WP_106662708.1">
    <property type="nucleotide sequence ID" value="NZ_PGGM01000002.1"/>
</dbReference>
<dbReference type="AlphaFoldDB" id="A0A2P7BH93"/>
<dbReference type="EMBL" id="PGGM01000002">
    <property type="protein sequence ID" value="PSH65840.1"/>
    <property type="molecule type" value="Genomic_DNA"/>
</dbReference>
<feature type="chain" id="PRO_5015126108" evidence="1">
    <location>
        <begin position="23"/>
        <end position="165"/>
    </location>
</feature>
<dbReference type="Proteomes" id="UP000241764">
    <property type="component" value="Unassembled WGS sequence"/>
</dbReference>
<name>A0A2P7BH93_9HYPH</name>
<reference evidence="3" key="1">
    <citation type="submission" date="2017-11" db="EMBL/GenBank/DDBJ databases">
        <authorList>
            <person name="Kuznetsova I."/>
            <person name="Sazanova A."/>
            <person name="Chirak E."/>
            <person name="Safronova V."/>
            <person name="Willems A."/>
        </authorList>
    </citation>
    <scope>NUCLEOTIDE SEQUENCE [LARGE SCALE GENOMIC DNA]</scope>
    <source>
        <strain evidence="3">CCBAU 03422</strain>
    </source>
</reference>
<gene>
    <name evidence="2" type="ORF">CU103_04280</name>
</gene>
<protein>
    <submittedName>
        <fullName evidence="2">Uncharacterized protein</fullName>
    </submittedName>
</protein>
<evidence type="ECO:0000313" key="2">
    <source>
        <dbReference type="EMBL" id="PSH65840.1"/>
    </source>
</evidence>
<accession>A0A2P7BH93</accession>
<evidence type="ECO:0000313" key="3">
    <source>
        <dbReference type="Proteomes" id="UP000241764"/>
    </source>
</evidence>
<feature type="signal peptide" evidence="1">
    <location>
        <begin position="1"/>
        <end position="22"/>
    </location>
</feature>